<accession>A0A5J4WBN8</accession>
<name>A0A5J4WBN8_9EUKA</name>
<evidence type="ECO:0000313" key="1">
    <source>
        <dbReference type="EMBL" id="KAA6391779.1"/>
    </source>
</evidence>
<proteinExistence type="predicted"/>
<dbReference type="Proteomes" id="UP000324800">
    <property type="component" value="Unassembled WGS sequence"/>
</dbReference>
<gene>
    <name evidence="1" type="ORF">EZS28_012696</name>
</gene>
<reference evidence="1 2" key="1">
    <citation type="submission" date="2019-03" db="EMBL/GenBank/DDBJ databases">
        <title>Single cell metagenomics reveals metabolic interactions within the superorganism composed of flagellate Streblomastix strix and complex community of Bacteroidetes bacteria on its surface.</title>
        <authorList>
            <person name="Treitli S.C."/>
            <person name="Kolisko M."/>
            <person name="Husnik F."/>
            <person name="Keeling P."/>
            <person name="Hampl V."/>
        </authorList>
    </citation>
    <scope>NUCLEOTIDE SEQUENCE [LARGE SCALE GENOMIC DNA]</scope>
    <source>
        <strain evidence="1">ST1C</strain>
    </source>
</reference>
<organism evidence="1 2">
    <name type="scientific">Streblomastix strix</name>
    <dbReference type="NCBI Taxonomy" id="222440"/>
    <lineage>
        <taxon>Eukaryota</taxon>
        <taxon>Metamonada</taxon>
        <taxon>Preaxostyla</taxon>
        <taxon>Oxymonadida</taxon>
        <taxon>Streblomastigidae</taxon>
        <taxon>Streblomastix</taxon>
    </lineage>
</organism>
<dbReference type="EMBL" id="SNRW01002762">
    <property type="protein sequence ID" value="KAA6391779.1"/>
    <property type="molecule type" value="Genomic_DNA"/>
</dbReference>
<evidence type="ECO:0000313" key="2">
    <source>
        <dbReference type="Proteomes" id="UP000324800"/>
    </source>
</evidence>
<sequence>MLEQIMKKHRAAIRKVHKEKPIYHLDDLLKIPDQNAQTIDQLTEDILLGCTIVTIIGFSELRLEEVMRATTKKDIDNSWLISTSIFKKPISKVTLTFRQTSTPSNSPVFWLDNWTKKNSNRLKPTMLWYLTKLIELPPRNPPPLPKPQTREQHLIKSTGSQDVRTVPTQFSSSMIRISMMTQERDLGNFERQSQQKMSSRYVDAKIITRYDVVIYAFHQPRANL</sequence>
<comment type="caution">
    <text evidence="1">The sequence shown here is derived from an EMBL/GenBank/DDBJ whole genome shotgun (WGS) entry which is preliminary data.</text>
</comment>
<protein>
    <submittedName>
        <fullName evidence="1">Uncharacterized protein</fullName>
    </submittedName>
</protein>
<dbReference type="AlphaFoldDB" id="A0A5J4WBN8"/>